<evidence type="ECO:0000256" key="3">
    <source>
        <dbReference type="ARBA" id="ARBA00012483"/>
    </source>
</evidence>
<keyword evidence="4" id="KW-0808">Transferase</keyword>
<dbReference type="GO" id="GO:0045202">
    <property type="term" value="C:synapse"/>
    <property type="evidence" value="ECO:0007669"/>
    <property type="project" value="GOC"/>
</dbReference>
<dbReference type="EnsemblMetazoa" id="XM_014401203.2">
    <property type="protein sequence ID" value="XP_014256689.2"/>
    <property type="gene ID" value="LOC106670681"/>
</dbReference>
<evidence type="ECO:0000313" key="10">
    <source>
        <dbReference type="EnsemblMetazoa" id="XP_014256689.2"/>
    </source>
</evidence>
<dbReference type="Pfam" id="PF05605">
    <property type="entry name" value="zf-Di19"/>
    <property type="match status" value="1"/>
</dbReference>
<dbReference type="PANTHER" id="PTHR12268">
    <property type="entry name" value="E3 UBIQUITIN-PROTEIN LIGASE KCMF1"/>
    <property type="match status" value="1"/>
</dbReference>
<dbReference type="PROSITE" id="PS01357">
    <property type="entry name" value="ZF_ZZ_1"/>
    <property type="match status" value="1"/>
</dbReference>
<dbReference type="Proteomes" id="UP000494040">
    <property type="component" value="Unassembled WGS sequence"/>
</dbReference>
<dbReference type="RefSeq" id="XP_014256689.2">
    <property type="nucleotide sequence ID" value="XM_014401203.2"/>
</dbReference>
<dbReference type="GO" id="GO:0010646">
    <property type="term" value="P:regulation of cell communication"/>
    <property type="evidence" value="ECO:0007669"/>
    <property type="project" value="UniProtKB-ARBA"/>
</dbReference>
<dbReference type="InterPro" id="IPR000433">
    <property type="entry name" value="Znf_ZZ"/>
</dbReference>
<dbReference type="InterPro" id="IPR050774">
    <property type="entry name" value="KCMF1/Dystrophin"/>
</dbReference>
<dbReference type="Pfam" id="PF00569">
    <property type="entry name" value="ZZ"/>
    <property type="match status" value="1"/>
</dbReference>
<evidence type="ECO:0000256" key="5">
    <source>
        <dbReference type="ARBA" id="ARBA00022723"/>
    </source>
</evidence>
<dbReference type="CDD" id="cd02338">
    <property type="entry name" value="ZZ_PCMF_like"/>
    <property type="match status" value="1"/>
</dbReference>
<dbReference type="GO" id="GO:0061630">
    <property type="term" value="F:ubiquitin protein ligase activity"/>
    <property type="evidence" value="ECO:0007669"/>
    <property type="project" value="UniProtKB-EC"/>
</dbReference>
<evidence type="ECO:0000259" key="9">
    <source>
        <dbReference type="PROSITE" id="PS50135"/>
    </source>
</evidence>
<feature type="domain" description="ZZ-type" evidence="9">
    <location>
        <begin position="4"/>
        <end position="58"/>
    </location>
</feature>
<dbReference type="GO" id="GO:0005886">
    <property type="term" value="C:plasma membrane"/>
    <property type="evidence" value="ECO:0007669"/>
    <property type="project" value="TreeGrafter"/>
</dbReference>
<accession>A0A8I6TJR2</accession>
<organism evidence="10 11">
    <name type="scientific">Cimex lectularius</name>
    <name type="common">Bed bug</name>
    <name type="synonym">Acanthia lectularia</name>
    <dbReference type="NCBI Taxonomy" id="79782"/>
    <lineage>
        <taxon>Eukaryota</taxon>
        <taxon>Metazoa</taxon>
        <taxon>Ecdysozoa</taxon>
        <taxon>Arthropoda</taxon>
        <taxon>Hexapoda</taxon>
        <taxon>Insecta</taxon>
        <taxon>Pterygota</taxon>
        <taxon>Neoptera</taxon>
        <taxon>Paraneoptera</taxon>
        <taxon>Hemiptera</taxon>
        <taxon>Heteroptera</taxon>
        <taxon>Panheteroptera</taxon>
        <taxon>Cimicomorpha</taxon>
        <taxon>Cimicidae</taxon>
        <taxon>Cimex</taxon>
    </lineage>
</organism>
<evidence type="ECO:0000256" key="8">
    <source>
        <dbReference type="PROSITE-ProRule" id="PRU00228"/>
    </source>
</evidence>
<dbReference type="EC" id="2.3.2.27" evidence="3"/>
<sequence length="288" mass="32562">MFRHEGVSCDLCCAYNFRGKRFKCLKCKDYDLCMNCFDLGLGTHSRKHPFQCILTQSDYELFYGGEYSPCQRSFTCSICGQMGFAEKSLVKHALECHRDVSTPVLCPVCITLPQNEPNVMIVNLSNHLVEMHGKMVYDFNLSSTSTETRSTPVSQGSMDTLTEIFSQLVLTKKKKRSAHRQSIWGPLVPKGLHHATQAAETSAENTVQIPPAHSSKMLVDEMEIESETEEKNEARDESLAARNLFARHVVTSTFNDPNLRSLRGDLGSFVKEQRTLEFEDVFSDIDKK</sequence>
<dbReference type="OrthoDB" id="7873042at2759"/>
<keyword evidence="7" id="KW-0862">Zinc</keyword>
<dbReference type="PANTHER" id="PTHR12268:SF13">
    <property type="entry name" value="E3 UBIQUITIN-PROTEIN LIGASE KCMF1"/>
    <property type="match status" value="1"/>
</dbReference>
<comment type="similarity">
    <text evidence="2">Belongs to the KCMF1 family.</text>
</comment>
<evidence type="ECO:0000256" key="1">
    <source>
        <dbReference type="ARBA" id="ARBA00000900"/>
    </source>
</evidence>
<keyword evidence="5" id="KW-0479">Metal-binding</keyword>
<evidence type="ECO:0000256" key="4">
    <source>
        <dbReference type="ARBA" id="ARBA00022679"/>
    </source>
</evidence>
<dbReference type="PROSITE" id="PS50135">
    <property type="entry name" value="ZF_ZZ_2"/>
    <property type="match status" value="1"/>
</dbReference>
<evidence type="ECO:0000256" key="6">
    <source>
        <dbReference type="ARBA" id="ARBA00022771"/>
    </source>
</evidence>
<evidence type="ECO:0000313" key="11">
    <source>
        <dbReference type="Proteomes" id="UP000494040"/>
    </source>
</evidence>
<protein>
    <recommendedName>
        <fullName evidence="3">RING-type E3 ubiquitin transferase</fullName>
        <ecNumber evidence="3">2.3.2.27</ecNumber>
    </recommendedName>
</protein>
<dbReference type="GeneID" id="106670681"/>
<comment type="catalytic activity">
    <reaction evidence="1">
        <text>S-ubiquitinyl-[E2 ubiquitin-conjugating enzyme]-L-cysteine + [acceptor protein]-L-lysine = [E2 ubiquitin-conjugating enzyme]-L-cysteine + N(6)-ubiquitinyl-[acceptor protein]-L-lysine.</text>
        <dbReference type="EC" id="2.3.2.27"/>
    </reaction>
</comment>
<reference evidence="10" key="1">
    <citation type="submission" date="2022-01" db="UniProtKB">
        <authorList>
            <consortium name="EnsemblMetazoa"/>
        </authorList>
    </citation>
    <scope>IDENTIFICATION</scope>
</reference>
<dbReference type="GO" id="GO:0099536">
    <property type="term" value="P:synaptic signaling"/>
    <property type="evidence" value="ECO:0007669"/>
    <property type="project" value="TreeGrafter"/>
</dbReference>
<dbReference type="InterPro" id="IPR008598">
    <property type="entry name" value="Di19_Zn-bd"/>
</dbReference>
<keyword evidence="6 8" id="KW-0863">Zinc-finger</keyword>
<dbReference type="AlphaFoldDB" id="A0A8I6TJR2"/>
<dbReference type="InterPro" id="IPR043145">
    <property type="entry name" value="Znf_ZZ_sf"/>
</dbReference>
<dbReference type="GO" id="GO:0023051">
    <property type="term" value="P:regulation of signaling"/>
    <property type="evidence" value="ECO:0007669"/>
    <property type="project" value="UniProtKB-ARBA"/>
</dbReference>
<dbReference type="SUPFAM" id="SSF57850">
    <property type="entry name" value="RING/U-box"/>
    <property type="match status" value="1"/>
</dbReference>
<name>A0A8I6TJR2_CIMLE</name>
<evidence type="ECO:0000256" key="2">
    <source>
        <dbReference type="ARBA" id="ARBA00010938"/>
    </source>
</evidence>
<dbReference type="KEGG" id="clec:106670681"/>
<proteinExistence type="inferred from homology"/>
<dbReference type="Gene3D" id="3.30.60.90">
    <property type="match status" value="1"/>
</dbReference>
<evidence type="ECO:0000256" key="7">
    <source>
        <dbReference type="ARBA" id="ARBA00022833"/>
    </source>
</evidence>
<dbReference type="SMART" id="SM00291">
    <property type="entry name" value="ZnF_ZZ"/>
    <property type="match status" value="1"/>
</dbReference>
<dbReference type="GO" id="GO:0008270">
    <property type="term" value="F:zinc ion binding"/>
    <property type="evidence" value="ECO:0007669"/>
    <property type="project" value="UniProtKB-KW"/>
</dbReference>
<keyword evidence="11" id="KW-1185">Reference proteome</keyword>